<dbReference type="PANTHER" id="PTHR30348">
    <property type="entry name" value="UNCHARACTERIZED PROTEIN YECE"/>
    <property type="match status" value="1"/>
</dbReference>
<evidence type="ECO:0000313" key="1">
    <source>
        <dbReference type="EMBL" id="MCK9792564.1"/>
    </source>
</evidence>
<dbReference type="Pfam" id="PF01904">
    <property type="entry name" value="DUF72"/>
    <property type="match status" value="1"/>
</dbReference>
<comment type="caution">
    <text evidence="1">The sequence shown here is derived from an EMBL/GenBank/DDBJ whole genome shotgun (WGS) entry which is preliminary data.</text>
</comment>
<dbReference type="RefSeq" id="WP_416342437.1">
    <property type="nucleotide sequence ID" value="NZ_JALQCY010000001.1"/>
</dbReference>
<dbReference type="InterPro" id="IPR002763">
    <property type="entry name" value="DUF72"/>
</dbReference>
<keyword evidence="2" id="KW-1185">Reference proteome</keyword>
<dbReference type="Proteomes" id="UP001651050">
    <property type="component" value="Unassembled WGS sequence"/>
</dbReference>
<reference evidence="1 2" key="1">
    <citation type="submission" date="2022-02" db="EMBL/GenBank/DDBJ databases">
        <title>The car tank lid bacteriome: a reservoir of bacteria with potential in bioremediation of fuel.</title>
        <authorList>
            <person name="Vidal-Verdu A."/>
            <person name="Gomez-Martinez D."/>
            <person name="Latorre-Perez A."/>
            <person name="Pereto J."/>
            <person name="Porcar M."/>
        </authorList>
    </citation>
    <scope>NUCLEOTIDE SEQUENCE [LARGE SCALE GENOMIC DNA]</scope>
    <source>
        <strain evidence="1 2">4D.3</strain>
    </source>
</reference>
<dbReference type="PANTHER" id="PTHR30348:SF4">
    <property type="entry name" value="DUF72 DOMAIN-CONTAINING PROTEIN"/>
    <property type="match status" value="1"/>
</dbReference>
<dbReference type="SUPFAM" id="SSF117396">
    <property type="entry name" value="TM1631-like"/>
    <property type="match status" value="1"/>
</dbReference>
<proteinExistence type="predicted"/>
<protein>
    <submittedName>
        <fullName evidence="1">DUF72 domain-containing protein</fullName>
    </submittedName>
</protein>
<name>A0ABT0IZH7_9MICO</name>
<dbReference type="Gene3D" id="3.20.20.410">
    <property type="entry name" value="Protein of unknown function UPF0759"/>
    <property type="match status" value="1"/>
</dbReference>
<organism evidence="1 2">
    <name type="scientific">Isoptericola peretonis</name>
    <dbReference type="NCBI Taxonomy" id="2918523"/>
    <lineage>
        <taxon>Bacteria</taxon>
        <taxon>Bacillati</taxon>
        <taxon>Actinomycetota</taxon>
        <taxon>Actinomycetes</taxon>
        <taxon>Micrococcales</taxon>
        <taxon>Promicromonosporaceae</taxon>
        <taxon>Isoptericola</taxon>
    </lineage>
</organism>
<accession>A0ABT0IZH7</accession>
<dbReference type="EMBL" id="JALQCY010000001">
    <property type="protein sequence ID" value="MCK9792564.1"/>
    <property type="molecule type" value="Genomic_DNA"/>
</dbReference>
<dbReference type="InterPro" id="IPR036520">
    <property type="entry name" value="UPF0759_sf"/>
</dbReference>
<sequence>MASVRVGLSGWQYAHWHGPFYPDGTRRADELAYAAARFATLELNGTFYGLQRPSSFVRWRDAVPPGFTFAVKGSRYLTHLKRLRDPRTALANFVASGLLALGDRLGPVLWQLPERTAFDADVLAPFLDLLPRTTTAAAHLAADHDDRLRAEPWTQAVDDRPLRHALEARHASFADPAALRLLREHDVALVVSDGAGRWPLLDHPTAGLAYLRLHGPTRLYASRYDDARLDGWADWVRRRRDAGQDVVVYFDNDGEAHAPRDARRLVERLGDVHDPWPP</sequence>
<evidence type="ECO:0000313" key="2">
    <source>
        <dbReference type="Proteomes" id="UP001651050"/>
    </source>
</evidence>
<gene>
    <name evidence="1" type="ORF">M1843_02230</name>
</gene>